<comment type="similarity">
    <text evidence="5">In the N-terminal section; belongs to the glycosyltransferase 51 family.</text>
</comment>
<evidence type="ECO:0000256" key="1">
    <source>
        <dbReference type="ARBA" id="ARBA00002624"/>
    </source>
</evidence>
<dbReference type="InterPro" id="IPR036950">
    <property type="entry name" value="PBP_transglycosylase"/>
</dbReference>
<evidence type="ECO:0000256" key="2">
    <source>
        <dbReference type="ARBA" id="ARBA00004401"/>
    </source>
</evidence>
<dbReference type="GO" id="GO:0008658">
    <property type="term" value="F:penicillin binding"/>
    <property type="evidence" value="ECO:0007669"/>
    <property type="project" value="InterPro"/>
</dbReference>
<dbReference type="Pfam" id="PF00912">
    <property type="entry name" value="Transgly"/>
    <property type="match status" value="1"/>
</dbReference>
<dbReference type="SUPFAM" id="SSF56601">
    <property type="entry name" value="beta-lactamase/transpeptidase-like"/>
    <property type="match status" value="1"/>
</dbReference>
<comment type="catalytic activity">
    <reaction evidence="23">
        <text>Preferential cleavage: (Ac)2-L-Lys-D-Ala-|-D-Ala. Also transpeptidation of peptidyl-alanyl moieties that are N-acyl substituents of D-alanine.</text>
        <dbReference type="EC" id="3.4.16.4"/>
    </reaction>
</comment>
<dbReference type="InterPro" id="IPR012338">
    <property type="entry name" value="Beta-lactam/transpept-like"/>
</dbReference>
<dbReference type="GO" id="GO:0009252">
    <property type="term" value="P:peptidoglycan biosynthetic process"/>
    <property type="evidence" value="ECO:0007669"/>
    <property type="project" value="UniProtKB-UniPathway"/>
</dbReference>
<sequence length="939" mass="105677">MIKILKRILVRAVTGLWHLFISILGILGWLLRALLTLLTVGLICAVITATVLYVKVKPELDQCREMAYDKLAQMSRQDFSMLSDTLIYDKDGNQIGLINAGHYEYVDIGHISLNLQNAYIAQEDRRFKSHTGVDWIATFRAGLALVKHGGRVTQGGSTITQQVIKNTYLTQEQTFTRKIVEILLAPEIEKKYSKADIMEFYCNTNFYGHRCYGVQAASRYYFGKDAEDLTVYEAATLAGISNSPSAYDPVAHPQASREKRNDVLKSMNEIGELSDEDYQAAINAPFTIVQSQTEGTDENYQSSYAIHCAALELMKLDHFPFQYTYADKADYNAYLEKYQAAYSEKSDLIRAGGFKIYTSLDSSLQAELQASVDDGLASYTELQDNGKYALQGAGVIVDNRTNYVVAIVGGRGSEDQFNRAYLSARQPGSTIKPLIDYGPAFDTGEYYPTRIVDDHKWDDGPSNSGGSYYGPVTVREALNRSLNTVAWQILDDIGINYGLNYLGEMEFQKLSYVDNDVPSLSIGGFTYGVRVVDMAKGYSTLANNGIYNDRTCIVRIEHEHDGNLTKDMTPATKQVYREDSVFMLTDILKGTMTSPYGTGRGLSLANDMPAAGKTGTTNASRDTWFCGYTRYYTTAVWVGYEIPRDMPGVYGSTYAGKIWKNIMDKIHTDLPPLDWEQPETVELRADEKTGVEDYFSTTAQLRAEQSLHDKEQQKLTDELNTMVNEFEAKTIQTVEDTYDVKTRYKNITTKLPLLDDGDLRARLLERTETKYDEFETIISGMSDTIIMYEKQRAVDASKAQEQAEKDAEKRREELEKQTRKNEFLQALAAVEELEYQKPDAQQLVQDAIGKLPLVAGDPQQQELSNRLDAAINRISTLPTAQEWQKKLDEEAAKKAAEESQAQQEVQAQQKRLQSTLSHEQFKWNNMEFYGPGGRGSDEG</sequence>
<keyword evidence="19 28" id="KW-0472">Membrane</keyword>
<feature type="compositionally biased region" description="Low complexity" evidence="27">
    <location>
        <begin position="898"/>
        <end position="910"/>
    </location>
</feature>
<keyword evidence="9" id="KW-0121">Carboxypeptidase</keyword>
<feature type="region of interest" description="Disordered" evidence="27">
    <location>
        <begin position="888"/>
        <end position="939"/>
    </location>
</feature>
<keyword evidence="22" id="KW-0961">Cell wall biogenesis/degradation</keyword>
<keyword evidence="12" id="KW-0808">Transferase</keyword>
<dbReference type="AlphaFoldDB" id="A0A1I0DHI4"/>
<evidence type="ECO:0000256" key="17">
    <source>
        <dbReference type="ARBA" id="ARBA00022984"/>
    </source>
</evidence>
<dbReference type="GO" id="GO:0046677">
    <property type="term" value="P:response to antibiotic"/>
    <property type="evidence" value="ECO:0007669"/>
    <property type="project" value="UniProtKB-KW"/>
</dbReference>
<dbReference type="InterPro" id="IPR001264">
    <property type="entry name" value="Glyco_trans_51"/>
</dbReference>
<evidence type="ECO:0000256" key="20">
    <source>
        <dbReference type="ARBA" id="ARBA00023251"/>
    </source>
</evidence>
<keyword evidence="11" id="KW-0328">Glycosyltransferase</keyword>
<dbReference type="GO" id="GO:0030288">
    <property type="term" value="C:outer membrane-bounded periplasmic space"/>
    <property type="evidence" value="ECO:0007669"/>
    <property type="project" value="TreeGrafter"/>
</dbReference>
<evidence type="ECO:0000256" key="19">
    <source>
        <dbReference type="ARBA" id="ARBA00023136"/>
    </source>
</evidence>
<dbReference type="Proteomes" id="UP000198508">
    <property type="component" value="Unassembled WGS sequence"/>
</dbReference>
<comment type="pathway">
    <text evidence="26">Glycan biosynthesis.</text>
</comment>
<evidence type="ECO:0000256" key="21">
    <source>
        <dbReference type="ARBA" id="ARBA00023268"/>
    </source>
</evidence>
<dbReference type="EMBL" id="FOIM01000004">
    <property type="protein sequence ID" value="SET31683.1"/>
    <property type="molecule type" value="Genomic_DNA"/>
</dbReference>
<name>A0A1I0DHI4_9FIRM</name>
<organism evidence="31 32">
    <name type="scientific">Enterocloster lavalensis</name>
    <dbReference type="NCBI Taxonomy" id="460384"/>
    <lineage>
        <taxon>Bacteria</taxon>
        <taxon>Bacillati</taxon>
        <taxon>Bacillota</taxon>
        <taxon>Clostridia</taxon>
        <taxon>Lachnospirales</taxon>
        <taxon>Lachnospiraceae</taxon>
        <taxon>Enterocloster</taxon>
    </lineage>
</organism>
<evidence type="ECO:0000256" key="14">
    <source>
        <dbReference type="ARBA" id="ARBA00022801"/>
    </source>
</evidence>
<feature type="domain" description="Glycosyl transferase family 51" evidence="30">
    <location>
        <begin position="95"/>
        <end position="267"/>
    </location>
</feature>
<dbReference type="GO" id="GO:0006508">
    <property type="term" value="P:proteolysis"/>
    <property type="evidence" value="ECO:0007669"/>
    <property type="project" value="UniProtKB-KW"/>
</dbReference>
<keyword evidence="20" id="KW-0046">Antibiotic resistance</keyword>
<dbReference type="GO" id="GO:0005886">
    <property type="term" value="C:plasma membrane"/>
    <property type="evidence" value="ECO:0007669"/>
    <property type="project" value="UniProtKB-SubCell"/>
</dbReference>
<evidence type="ECO:0000256" key="11">
    <source>
        <dbReference type="ARBA" id="ARBA00022676"/>
    </source>
</evidence>
<dbReference type="STRING" id="460384.SAMN05216313_104191"/>
<comment type="pathway">
    <text evidence="3">Cell wall biogenesis; peptidoglycan biosynthesis.</text>
</comment>
<keyword evidence="8" id="KW-1003">Cell membrane</keyword>
<keyword evidence="16" id="KW-0735">Signal-anchor</keyword>
<evidence type="ECO:0000256" key="23">
    <source>
        <dbReference type="ARBA" id="ARBA00034000"/>
    </source>
</evidence>
<keyword evidence="14" id="KW-0378">Hydrolase</keyword>
<evidence type="ECO:0000256" key="18">
    <source>
        <dbReference type="ARBA" id="ARBA00022989"/>
    </source>
</evidence>
<dbReference type="FunFam" id="1.10.3810.10:FF:000001">
    <property type="entry name" value="Penicillin-binding protein 1A"/>
    <property type="match status" value="1"/>
</dbReference>
<evidence type="ECO:0000256" key="10">
    <source>
        <dbReference type="ARBA" id="ARBA00022670"/>
    </source>
</evidence>
<dbReference type="PANTHER" id="PTHR32282:SF11">
    <property type="entry name" value="PENICILLIN-BINDING PROTEIN 1B"/>
    <property type="match status" value="1"/>
</dbReference>
<dbReference type="Pfam" id="PF00905">
    <property type="entry name" value="Transpeptidase"/>
    <property type="match status" value="1"/>
</dbReference>
<proteinExistence type="inferred from homology"/>
<comment type="catalytic activity">
    <reaction evidence="25">
        <text>[GlcNAc-(1-&gt;4)-Mur2Ac(oyl-L-Ala-gamma-D-Glu-L-Lys-D-Ala-D-Ala)](n)-di-trans,octa-cis-undecaprenyl diphosphate + beta-D-GlcNAc-(1-&gt;4)-Mur2Ac(oyl-L-Ala-gamma-D-Glu-L-Lys-D-Ala-D-Ala)-di-trans,octa-cis-undecaprenyl diphosphate = [GlcNAc-(1-&gt;4)-Mur2Ac(oyl-L-Ala-gamma-D-Glu-L-Lys-D-Ala-D-Ala)](n+1)-di-trans,octa-cis-undecaprenyl diphosphate + di-trans,octa-cis-undecaprenyl diphosphate + H(+)</text>
        <dbReference type="Rhea" id="RHEA:23708"/>
        <dbReference type="Rhea" id="RHEA-COMP:9602"/>
        <dbReference type="Rhea" id="RHEA-COMP:9603"/>
        <dbReference type="ChEBI" id="CHEBI:15378"/>
        <dbReference type="ChEBI" id="CHEBI:58405"/>
        <dbReference type="ChEBI" id="CHEBI:60033"/>
        <dbReference type="ChEBI" id="CHEBI:78435"/>
        <dbReference type="EC" id="2.4.99.28"/>
    </reaction>
</comment>
<keyword evidence="13 28" id="KW-0812">Transmembrane</keyword>
<evidence type="ECO:0000256" key="13">
    <source>
        <dbReference type="ARBA" id="ARBA00022692"/>
    </source>
</evidence>
<evidence type="ECO:0000256" key="25">
    <source>
        <dbReference type="ARBA" id="ARBA00049902"/>
    </source>
</evidence>
<evidence type="ECO:0000256" key="6">
    <source>
        <dbReference type="ARBA" id="ARBA00012448"/>
    </source>
</evidence>
<evidence type="ECO:0000256" key="12">
    <source>
        <dbReference type="ARBA" id="ARBA00022679"/>
    </source>
</evidence>
<dbReference type="Gene3D" id="1.10.3810.10">
    <property type="entry name" value="Biosynthetic peptidoglycan transglycosylase-like"/>
    <property type="match status" value="1"/>
</dbReference>
<dbReference type="EC" id="3.4.16.4" evidence="6"/>
<evidence type="ECO:0000256" key="16">
    <source>
        <dbReference type="ARBA" id="ARBA00022968"/>
    </source>
</evidence>
<evidence type="ECO:0000256" key="28">
    <source>
        <dbReference type="SAM" id="Phobius"/>
    </source>
</evidence>
<evidence type="ECO:0000256" key="24">
    <source>
        <dbReference type="ARBA" id="ARBA00044770"/>
    </source>
</evidence>
<feature type="compositionally biased region" description="Basic and acidic residues" evidence="27">
    <location>
        <begin position="801"/>
        <end position="817"/>
    </location>
</feature>
<keyword evidence="21" id="KW-0511">Multifunctional enzyme</keyword>
<gene>
    <name evidence="31" type="ORF">SAMN05216313_104191</name>
</gene>
<dbReference type="RefSeq" id="WP_092361477.1">
    <property type="nucleotide sequence ID" value="NZ_DAINWJ010000217.1"/>
</dbReference>
<dbReference type="GO" id="GO:0009002">
    <property type="term" value="F:serine-type D-Ala-D-Ala carboxypeptidase activity"/>
    <property type="evidence" value="ECO:0007669"/>
    <property type="project" value="UniProtKB-EC"/>
</dbReference>
<evidence type="ECO:0000256" key="5">
    <source>
        <dbReference type="ARBA" id="ARBA00007739"/>
    </source>
</evidence>
<dbReference type="PANTHER" id="PTHR32282">
    <property type="entry name" value="BINDING PROTEIN TRANSPEPTIDASE, PUTATIVE-RELATED"/>
    <property type="match status" value="1"/>
</dbReference>
<feature type="domain" description="Penicillin-binding protein transpeptidase" evidence="29">
    <location>
        <begin position="392"/>
        <end position="664"/>
    </location>
</feature>
<feature type="compositionally biased region" description="Basic and acidic residues" evidence="27">
    <location>
        <begin position="888"/>
        <end position="897"/>
    </location>
</feature>
<keyword evidence="15" id="KW-0133">Cell shape</keyword>
<dbReference type="GO" id="GO:0071555">
    <property type="term" value="P:cell wall organization"/>
    <property type="evidence" value="ECO:0007669"/>
    <property type="project" value="UniProtKB-KW"/>
</dbReference>
<keyword evidence="17" id="KW-0573">Peptidoglycan synthesis</keyword>
<evidence type="ECO:0000259" key="30">
    <source>
        <dbReference type="Pfam" id="PF00912"/>
    </source>
</evidence>
<evidence type="ECO:0000256" key="4">
    <source>
        <dbReference type="ARBA" id="ARBA00007090"/>
    </source>
</evidence>
<evidence type="ECO:0000256" key="8">
    <source>
        <dbReference type="ARBA" id="ARBA00022475"/>
    </source>
</evidence>
<feature type="transmembrane region" description="Helical" evidence="28">
    <location>
        <begin position="12"/>
        <end position="31"/>
    </location>
</feature>
<keyword evidence="32" id="KW-1185">Reference proteome</keyword>
<comment type="function">
    <text evidence="1">Cell wall formation. Synthesis of cross-linked peptidoglycan from the lipid intermediates. The enzyme has a penicillin-insensitive transglycosylase N-terminal domain (formation of linear glycan strands) and a penicillin-sensitive transpeptidase C-terminal domain (cross-linking of the peptide subunits).</text>
</comment>
<reference evidence="32" key="1">
    <citation type="submission" date="2016-10" db="EMBL/GenBank/DDBJ databases">
        <authorList>
            <person name="Varghese N."/>
            <person name="Submissions S."/>
        </authorList>
    </citation>
    <scope>NUCLEOTIDE SEQUENCE [LARGE SCALE GENOMIC DNA]</scope>
    <source>
        <strain evidence="32">NLAE-zl-G277</strain>
    </source>
</reference>
<evidence type="ECO:0000313" key="32">
    <source>
        <dbReference type="Proteomes" id="UP000198508"/>
    </source>
</evidence>
<dbReference type="InterPro" id="IPR023346">
    <property type="entry name" value="Lysozyme-like_dom_sf"/>
</dbReference>
<dbReference type="EC" id="2.4.99.28" evidence="24"/>
<protein>
    <recommendedName>
        <fullName evidence="7">Penicillin-binding protein 1A</fullName>
        <ecNumber evidence="24">2.4.99.28</ecNumber>
        <ecNumber evidence="6">3.4.16.4</ecNumber>
    </recommendedName>
</protein>
<feature type="region of interest" description="Disordered" evidence="27">
    <location>
        <begin position="797"/>
        <end position="817"/>
    </location>
</feature>
<evidence type="ECO:0000256" key="9">
    <source>
        <dbReference type="ARBA" id="ARBA00022645"/>
    </source>
</evidence>
<dbReference type="SUPFAM" id="SSF53955">
    <property type="entry name" value="Lysozyme-like"/>
    <property type="match status" value="1"/>
</dbReference>
<dbReference type="GO" id="GO:0008360">
    <property type="term" value="P:regulation of cell shape"/>
    <property type="evidence" value="ECO:0007669"/>
    <property type="project" value="UniProtKB-KW"/>
</dbReference>
<evidence type="ECO:0000256" key="3">
    <source>
        <dbReference type="ARBA" id="ARBA00004752"/>
    </source>
</evidence>
<evidence type="ECO:0000313" key="31">
    <source>
        <dbReference type="EMBL" id="SET31683.1"/>
    </source>
</evidence>
<dbReference type="GeneID" id="93276205"/>
<dbReference type="GO" id="GO:0008955">
    <property type="term" value="F:peptidoglycan glycosyltransferase activity"/>
    <property type="evidence" value="ECO:0007669"/>
    <property type="project" value="UniProtKB-EC"/>
</dbReference>
<feature type="compositionally biased region" description="Gly residues" evidence="27">
    <location>
        <begin position="930"/>
        <end position="939"/>
    </location>
</feature>
<dbReference type="InterPro" id="IPR001460">
    <property type="entry name" value="PCN-bd_Tpept"/>
</dbReference>
<accession>A0A1I0DHI4</accession>
<evidence type="ECO:0000256" key="27">
    <source>
        <dbReference type="SAM" id="MobiDB-lite"/>
    </source>
</evidence>
<evidence type="ECO:0000256" key="22">
    <source>
        <dbReference type="ARBA" id="ARBA00023316"/>
    </source>
</evidence>
<comment type="subcellular location">
    <subcellularLocation>
        <location evidence="2">Cell membrane</location>
        <topology evidence="2">Single-pass type II membrane protein</topology>
    </subcellularLocation>
</comment>
<comment type="similarity">
    <text evidence="4">In the C-terminal section; belongs to the transpeptidase family.</text>
</comment>
<dbReference type="UniPathway" id="UPA00219"/>
<evidence type="ECO:0000256" key="7">
    <source>
        <dbReference type="ARBA" id="ARBA00018638"/>
    </source>
</evidence>
<evidence type="ECO:0000256" key="26">
    <source>
        <dbReference type="ARBA" id="ARBA00060592"/>
    </source>
</evidence>
<dbReference type="InterPro" id="IPR050396">
    <property type="entry name" value="Glycosyltr_51/Transpeptidase"/>
</dbReference>
<keyword evidence="18 28" id="KW-1133">Transmembrane helix</keyword>
<keyword evidence="10" id="KW-0645">Protease</keyword>
<dbReference type="Gene3D" id="3.40.710.10">
    <property type="entry name" value="DD-peptidase/beta-lactamase superfamily"/>
    <property type="match status" value="1"/>
</dbReference>
<evidence type="ECO:0000256" key="15">
    <source>
        <dbReference type="ARBA" id="ARBA00022960"/>
    </source>
</evidence>
<evidence type="ECO:0000259" key="29">
    <source>
        <dbReference type="Pfam" id="PF00905"/>
    </source>
</evidence>